<dbReference type="AlphaFoldDB" id="J9FES0"/>
<evidence type="ECO:0000313" key="7">
    <source>
        <dbReference type="Proteomes" id="UP000004810"/>
    </source>
</evidence>
<dbReference type="PANTHER" id="PTHR13943:SF77">
    <property type="entry name" value="LRAT DOMAIN-CONTAINING PROTEIN"/>
    <property type="match status" value="1"/>
</dbReference>
<dbReference type="Pfam" id="PF04970">
    <property type="entry name" value="LRAT"/>
    <property type="match status" value="1"/>
</dbReference>
<sequence length="215" mass="24067">MLKPGELVTEWMQAEKLRSHLEIGDLIEFQRVVGSSIKRRIYTHWGVFIGFHDKKAYVAHTGTDFGDFGDNLINSSVESLATIRTKMSHSNQIQIRRDELITVANGDSCRINNSLDKEKKPFPPAVVVDRALLMLGKTNYNLLLNNCEHFAKYCRYGLKESNQAAIAKIIIVISATYCMTGSLAVSAVAGTLTYTFSRLGRGVEHFVPLYPNVLL</sequence>
<dbReference type="Proteomes" id="UP000004810">
    <property type="component" value="Unassembled WGS sequence"/>
</dbReference>
<reference evidence="6" key="1">
    <citation type="submission" date="2012-08" db="EMBL/GenBank/DDBJ databases">
        <title>The Genome Sequence of Wuchereria bancrofti.</title>
        <authorList>
            <consortium name="The Broad Institute Genome Sequencing Platform"/>
            <consortium name="Broad Institute Genome Sequencing Center for Infectious Disease"/>
            <person name="Nutman T.B."/>
            <person name="Fink D.L."/>
            <person name="Russ C."/>
            <person name="Young S."/>
            <person name="Zeng Q."/>
            <person name="Koehrsen M."/>
            <person name="Alvarado L."/>
            <person name="Berlin A."/>
            <person name="Borenstein D."/>
            <person name="Chapman S.B."/>
            <person name="Chen Z."/>
            <person name="Engels R."/>
            <person name="Freedman E."/>
            <person name="Gellesch M."/>
            <person name="Goldberg J."/>
            <person name="Griggs A."/>
            <person name="Gujja S."/>
            <person name="Heilman E.R."/>
            <person name="Heiman D."/>
            <person name="Hepburn T."/>
            <person name="Howarth C."/>
            <person name="Jen D."/>
            <person name="Larson L."/>
            <person name="Lewis B."/>
            <person name="Mehta T."/>
            <person name="Park D."/>
            <person name="Pearson M."/>
            <person name="Richards J."/>
            <person name="Roberts A."/>
            <person name="Saif S."/>
            <person name="Shea T."/>
            <person name="Shenoy N."/>
            <person name="Sisk P."/>
            <person name="Stolte C."/>
            <person name="Sykes S."/>
            <person name="Walk T."/>
            <person name="White J."/>
            <person name="Yandava C."/>
            <person name="Haas B."/>
            <person name="Henn M.R."/>
            <person name="Nusbaum C."/>
            <person name="Birren B."/>
        </authorList>
    </citation>
    <scope>NUCLEOTIDE SEQUENCE</scope>
</reference>
<dbReference type="Gene3D" id="3.90.1720.10">
    <property type="entry name" value="endopeptidase domain like (from Nostoc punctiforme)"/>
    <property type="match status" value="1"/>
</dbReference>
<dbReference type="GO" id="GO:0016410">
    <property type="term" value="F:N-acyltransferase activity"/>
    <property type="evidence" value="ECO:0007669"/>
    <property type="project" value="TreeGrafter"/>
</dbReference>
<reference evidence="8" key="3">
    <citation type="submission" date="2016-11" db="UniProtKB">
        <authorList>
            <consortium name="WormBaseParasite"/>
        </authorList>
    </citation>
    <scope>IDENTIFICATION</scope>
    <source>
        <strain evidence="8">pt0022</strain>
    </source>
</reference>
<evidence type="ECO:0000256" key="3">
    <source>
        <dbReference type="ARBA" id="ARBA00022801"/>
    </source>
</evidence>
<keyword evidence="3" id="KW-0378">Hydrolase</keyword>
<dbReference type="STRING" id="6293.J9FES0"/>
<evidence type="ECO:0000259" key="5">
    <source>
        <dbReference type="PROSITE" id="PS51934"/>
    </source>
</evidence>
<organism evidence="6 7">
    <name type="scientific">Wuchereria bancrofti</name>
    <dbReference type="NCBI Taxonomy" id="6293"/>
    <lineage>
        <taxon>Eukaryota</taxon>
        <taxon>Metazoa</taxon>
        <taxon>Ecdysozoa</taxon>
        <taxon>Nematoda</taxon>
        <taxon>Chromadorea</taxon>
        <taxon>Rhabditida</taxon>
        <taxon>Spirurina</taxon>
        <taxon>Spiruromorpha</taxon>
        <taxon>Filarioidea</taxon>
        <taxon>Onchocercidae</taxon>
        <taxon>Wuchereria</taxon>
    </lineage>
</organism>
<dbReference type="WBParaSite" id="maker-PairedContig_193-snap-gene-1.24-mRNA-1">
    <property type="protein sequence ID" value="maker-PairedContig_193-snap-gene-1.24-mRNA-1"/>
    <property type="gene ID" value="maker-PairedContig_193-snap-gene-1.24"/>
</dbReference>
<evidence type="ECO:0000256" key="4">
    <source>
        <dbReference type="ARBA" id="ARBA00023098"/>
    </source>
</evidence>
<comment type="similarity">
    <text evidence="1">Belongs to the H-rev107 family.</text>
</comment>
<evidence type="ECO:0000256" key="1">
    <source>
        <dbReference type="ARBA" id="ARBA00007824"/>
    </source>
</evidence>
<evidence type="ECO:0000313" key="6">
    <source>
        <dbReference type="EMBL" id="EJW88077.1"/>
    </source>
</evidence>
<evidence type="ECO:0000256" key="2">
    <source>
        <dbReference type="ARBA" id="ARBA00022679"/>
    </source>
</evidence>
<dbReference type="InterPro" id="IPR051496">
    <property type="entry name" value="H-rev107_PLA/AT"/>
</dbReference>
<keyword evidence="4" id="KW-0443">Lipid metabolism</keyword>
<dbReference type="EMBL" id="ADBV01000208">
    <property type="protein sequence ID" value="EJW88077.1"/>
    <property type="molecule type" value="Genomic_DNA"/>
</dbReference>
<evidence type="ECO:0000313" key="8">
    <source>
        <dbReference type="WBParaSite" id="maker-PairedContig_193-snap-gene-1.24-mRNA-1"/>
    </source>
</evidence>
<gene>
    <name evidence="6" type="ORF">WUBG_01009</name>
</gene>
<proteinExistence type="inferred from homology"/>
<name>J9FES0_WUCBA</name>
<dbReference type="InterPro" id="IPR007053">
    <property type="entry name" value="LRAT_dom"/>
</dbReference>
<reference evidence="7" key="2">
    <citation type="submission" date="2012-08" db="EMBL/GenBank/DDBJ databases">
        <title>The Genome Sequence of Wuchereria bancrofti.</title>
        <authorList>
            <person name="Nutman T.B."/>
            <person name="Fink D.L."/>
            <person name="Russ C."/>
            <person name="Young S."/>
            <person name="Zeng Q."/>
            <person name="Koehrsen M."/>
            <person name="Alvarado L."/>
            <person name="Berlin A."/>
            <person name="Chapman S.B."/>
            <person name="Chen Z."/>
            <person name="Freedman E."/>
            <person name="Gellesch M."/>
            <person name="Goldberg J."/>
            <person name="Griggs A."/>
            <person name="Gujja S."/>
            <person name="Heilman E.R."/>
            <person name="Heiman D."/>
            <person name="Hepburn T."/>
            <person name="Howarth C."/>
            <person name="Jen D."/>
            <person name="Larson L."/>
            <person name="Lewis B."/>
            <person name="Mehta T."/>
            <person name="Park D."/>
            <person name="Pearson M."/>
            <person name="Roberts A."/>
            <person name="Saif S."/>
            <person name="Shea T."/>
            <person name="Shenoy N."/>
            <person name="Sisk P."/>
            <person name="Stolte C."/>
            <person name="Sykes S."/>
            <person name="Walk T."/>
            <person name="White J."/>
            <person name="Yandava C."/>
            <person name="Haas B."/>
            <person name="Henn M.R."/>
            <person name="Nusbaum C."/>
            <person name="Birren B."/>
        </authorList>
    </citation>
    <scope>NUCLEOTIDE SEQUENCE [LARGE SCALE GENOMIC DNA]</scope>
    <source>
        <strain evidence="7">NA</strain>
    </source>
</reference>
<feature type="domain" description="LRAT" evidence="5">
    <location>
        <begin position="34"/>
        <end position="163"/>
    </location>
</feature>
<accession>J9FES0</accession>
<dbReference type="GO" id="GO:0004623">
    <property type="term" value="F:phospholipase A2 activity"/>
    <property type="evidence" value="ECO:0007669"/>
    <property type="project" value="TreeGrafter"/>
</dbReference>
<dbReference type="PROSITE" id="PS51934">
    <property type="entry name" value="LRAT"/>
    <property type="match status" value="1"/>
</dbReference>
<dbReference type="GO" id="GO:0070292">
    <property type="term" value="P:N-acylphosphatidylethanolamine metabolic process"/>
    <property type="evidence" value="ECO:0007669"/>
    <property type="project" value="TreeGrafter"/>
</dbReference>
<protein>
    <submittedName>
        <fullName evidence="6 8">NC domain-containing protein</fullName>
    </submittedName>
</protein>
<dbReference type="GO" id="GO:0005737">
    <property type="term" value="C:cytoplasm"/>
    <property type="evidence" value="ECO:0007669"/>
    <property type="project" value="TreeGrafter"/>
</dbReference>
<dbReference type="GO" id="GO:0008970">
    <property type="term" value="F:phospholipase A1 activity"/>
    <property type="evidence" value="ECO:0007669"/>
    <property type="project" value="TreeGrafter"/>
</dbReference>
<keyword evidence="2" id="KW-0808">Transferase</keyword>
<dbReference type="PANTHER" id="PTHR13943">
    <property type="entry name" value="HRAS-LIKE SUPPRESSOR - RELATED"/>
    <property type="match status" value="1"/>
</dbReference>